<dbReference type="Proteomes" id="UP001444661">
    <property type="component" value="Unassembled WGS sequence"/>
</dbReference>
<dbReference type="InterPro" id="IPR045864">
    <property type="entry name" value="aa-tRNA-synth_II/BPL/LPL"/>
</dbReference>
<keyword evidence="3" id="KW-1185">Reference proteome</keyword>
<gene>
    <name evidence="2" type="ORF">PG993_003267</name>
</gene>
<evidence type="ECO:0000256" key="1">
    <source>
        <dbReference type="SAM" id="MobiDB-lite"/>
    </source>
</evidence>
<sequence length="531" mass="59037">MTLPRVIKPLETKQDRAAKLARHLAQTERLRHIWLADTPPHYPPVYAARRVEQLLKEQILKSRARRHEAKLPANPIAGGVLPKTIQKLLERWPLPPAVIAFTPRPTYFLPRSSPLREAVGKGGFLSRLRLLFPRLPEGLGLAAQSQWDMFANSKAQTITATTTSPAEDAGPGRLMLWTIADLDQPPSHEYRDGQENDMFSWAETLAQTTIRLLDQEFGIKARADPSYSGLWVRRGRGGDAQERQIASIWPHVDEATNIVTAGVTLNVGLPLEVQILTEEEERKETATASPSTQPFDPDEDTTSIAAELAAKPTSFNAKDRLKSDIIRLGKTMPVRQLGAPSSSHSAGRPVWFTRTLEDGAAAETCAPLGMDNYGISVAWSHELARVLGLRNALVDHHNDGGWTTREVAPGHGPSSLSTSPSSDKFYRAFHQEKERKHSLRRMPIRPRVYKTRAQDEGPDKQQLGEAGEELLEDTAAAPKHIVNNFERTMTKVLAHLKQSVEGKKLDTRNSESYKKDHGTTRKSATIDVAKK</sequence>
<feature type="region of interest" description="Disordered" evidence="1">
    <location>
        <begin position="280"/>
        <end position="300"/>
    </location>
</feature>
<feature type="region of interest" description="Disordered" evidence="1">
    <location>
        <begin position="403"/>
        <end position="422"/>
    </location>
</feature>
<dbReference type="Gene3D" id="3.30.930.10">
    <property type="entry name" value="Bira Bifunctional Protein, Domain 2"/>
    <property type="match status" value="1"/>
</dbReference>
<evidence type="ECO:0000313" key="2">
    <source>
        <dbReference type="EMBL" id="KAK8051882.1"/>
    </source>
</evidence>
<protein>
    <submittedName>
        <fullName evidence="2">Uncharacterized protein</fullName>
    </submittedName>
</protein>
<proteinExistence type="predicted"/>
<feature type="compositionally biased region" description="Basic and acidic residues" evidence="1">
    <location>
        <begin position="498"/>
        <end position="519"/>
    </location>
</feature>
<organism evidence="2 3">
    <name type="scientific">Apiospora rasikravindrae</name>
    <dbReference type="NCBI Taxonomy" id="990691"/>
    <lineage>
        <taxon>Eukaryota</taxon>
        <taxon>Fungi</taxon>
        <taxon>Dikarya</taxon>
        <taxon>Ascomycota</taxon>
        <taxon>Pezizomycotina</taxon>
        <taxon>Sordariomycetes</taxon>
        <taxon>Xylariomycetidae</taxon>
        <taxon>Amphisphaeriales</taxon>
        <taxon>Apiosporaceae</taxon>
        <taxon>Apiospora</taxon>
    </lineage>
</organism>
<feature type="region of interest" description="Disordered" evidence="1">
    <location>
        <begin position="497"/>
        <end position="531"/>
    </location>
</feature>
<feature type="compositionally biased region" description="Low complexity" evidence="1">
    <location>
        <begin position="413"/>
        <end position="422"/>
    </location>
</feature>
<dbReference type="EMBL" id="JAQQWK010000002">
    <property type="protein sequence ID" value="KAK8051882.1"/>
    <property type="molecule type" value="Genomic_DNA"/>
</dbReference>
<accession>A0ABR1TZ35</accession>
<evidence type="ECO:0000313" key="3">
    <source>
        <dbReference type="Proteomes" id="UP001444661"/>
    </source>
</evidence>
<name>A0ABR1TZ35_9PEZI</name>
<comment type="caution">
    <text evidence="2">The sequence shown here is derived from an EMBL/GenBank/DDBJ whole genome shotgun (WGS) entry which is preliminary data.</text>
</comment>
<reference evidence="2 3" key="1">
    <citation type="submission" date="2023-01" db="EMBL/GenBank/DDBJ databases">
        <title>Analysis of 21 Apiospora genomes using comparative genomics revels a genus with tremendous synthesis potential of carbohydrate active enzymes and secondary metabolites.</title>
        <authorList>
            <person name="Sorensen T."/>
        </authorList>
    </citation>
    <scope>NUCLEOTIDE SEQUENCE [LARGE SCALE GENOMIC DNA]</scope>
    <source>
        <strain evidence="2 3">CBS 33761</strain>
    </source>
</reference>